<organism evidence="6 7">
    <name type="scientific">Cinchona calisaya</name>
    <dbReference type="NCBI Taxonomy" id="153742"/>
    <lineage>
        <taxon>Eukaryota</taxon>
        <taxon>Viridiplantae</taxon>
        <taxon>Streptophyta</taxon>
        <taxon>Embryophyta</taxon>
        <taxon>Tracheophyta</taxon>
        <taxon>Spermatophyta</taxon>
        <taxon>Magnoliopsida</taxon>
        <taxon>eudicotyledons</taxon>
        <taxon>Gunneridae</taxon>
        <taxon>Pentapetalae</taxon>
        <taxon>asterids</taxon>
        <taxon>lamiids</taxon>
        <taxon>Gentianales</taxon>
        <taxon>Rubiaceae</taxon>
        <taxon>Cinchonoideae</taxon>
        <taxon>Cinchoneae</taxon>
        <taxon>Cinchona</taxon>
    </lineage>
</organism>
<comment type="caution">
    <text evidence="6">The sequence shown here is derived from an EMBL/GenBank/DDBJ whole genome shotgun (WGS) entry which is preliminary data.</text>
</comment>
<keyword evidence="1" id="KW-0479">Metal-binding</keyword>
<dbReference type="PANTHER" id="PTHR31973">
    <property type="entry name" value="POLYPROTEIN, PUTATIVE-RELATED"/>
    <property type="match status" value="1"/>
</dbReference>
<dbReference type="PANTHER" id="PTHR31973:SF187">
    <property type="entry name" value="MUTATOR TRANSPOSASE MUDRA PROTEIN"/>
    <property type="match status" value="1"/>
</dbReference>
<keyword evidence="3" id="KW-0862">Zinc</keyword>
<evidence type="ECO:0000256" key="1">
    <source>
        <dbReference type="ARBA" id="ARBA00022723"/>
    </source>
</evidence>
<accession>A0ABD2Z488</accession>
<reference evidence="6 7" key="1">
    <citation type="submission" date="2024-11" db="EMBL/GenBank/DDBJ databases">
        <title>A near-complete genome assembly of Cinchona calisaya.</title>
        <authorList>
            <person name="Lian D.C."/>
            <person name="Zhao X.W."/>
            <person name="Wei L."/>
        </authorList>
    </citation>
    <scope>NUCLEOTIDE SEQUENCE [LARGE SCALE GENOMIC DNA]</scope>
    <source>
        <tissue evidence="6">Nenye</tissue>
    </source>
</reference>
<dbReference type="AlphaFoldDB" id="A0ABD2Z488"/>
<evidence type="ECO:0000313" key="6">
    <source>
        <dbReference type="EMBL" id="KAL3514306.1"/>
    </source>
</evidence>
<dbReference type="InterPro" id="IPR006564">
    <property type="entry name" value="Znf_PMZ"/>
</dbReference>
<protein>
    <recommendedName>
        <fullName evidence="5">SWIM-type domain-containing protein</fullName>
    </recommendedName>
</protein>
<feature type="domain" description="SWIM-type" evidence="5">
    <location>
        <begin position="6"/>
        <end position="38"/>
    </location>
</feature>
<proteinExistence type="predicted"/>
<dbReference type="InterPro" id="IPR007527">
    <property type="entry name" value="Znf_SWIM"/>
</dbReference>
<gene>
    <name evidence="6" type="ORF">ACH5RR_027023</name>
</gene>
<keyword evidence="2 4" id="KW-0863">Zinc-finger</keyword>
<dbReference type="SMART" id="SM00575">
    <property type="entry name" value="ZnF_PMZ"/>
    <property type="match status" value="1"/>
</dbReference>
<evidence type="ECO:0000256" key="2">
    <source>
        <dbReference type="ARBA" id="ARBA00022771"/>
    </source>
</evidence>
<dbReference type="Proteomes" id="UP001630127">
    <property type="component" value="Unassembled WGS sequence"/>
</dbReference>
<evidence type="ECO:0000256" key="4">
    <source>
        <dbReference type="PROSITE-ProRule" id="PRU00325"/>
    </source>
</evidence>
<dbReference type="Pfam" id="PF04434">
    <property type="entry name" value="SWIM"/>
    <property type="match status" value="1"/>
</dbReference>
<keyword evidence="7" id="KW-1185">Reference proteome</keyword>
<dbReference type="PROSITE" id="PS50966">
    <property type="entry name" value="ZF_SWIM"/>
    <property type="match status" value="1"/>
</dbReference>
<dbReference type="EMBL" id="JBJUIK010000011">
    <property type="protein sequence ID" value="KAL3514306.1"/>
    <property type="molecule type" value="Genomic_DNA"/>
</dbReference>
<sequence length="168" mass="19449">MYGENFVVDLEKWVCDCRRWELTGIPCSHAICCIQVIDEEPERFVNQCYSKNAYVRAYTPVMDPIKGSNTWPDSKKDPIHALKKLKLPIRPKKARRKELDEQKTDPKATKMLTKFGNSHDMLGRCRGNQVEILENRENGEISQARVEVANIEPEMLAAQQNHNSKFRC</sequence>
<evidence type="ECO:0000256" key="3">
    <source>
        <dbReference type="ARBA" id="ARBA00022833"/>
    </source>
</evidence>
<dbReference type="GO" id="GO:0008270">
    <property type="term" value="F:zinc ion binding"/>
    <property type="evidence" value="ECO:0007669"/>
    <property type="project" value="UniProtKB-KW"/>
</dbReference>
<name>A0ABD2Z488_9GENT</name>
<evidence type="ECO:0000313" key="7">
    <source>
        <dbReference type="Proteomes" id="UP001630127"/>
    </source>
</evidence>
<evidence type="ECO:0000259" key="5">
    <source>
        <dbReference type="PROSITE" id="PS50966"/>
    </source>
</evidence>